<dbReference type="NCBIfam" id="NF038127">
    <property type="entry name" value="FDP_fam"/>
    <property type="match status" value="1"/>
</dbReference>
<keyword evidence="4" id="KW-1185">Reference proteome</keyword>
<dbReference type="EMBL" id="JACHLR010000005">
    <property type="protein sequence ID" value="MBB4858243.1"/>
    <property type="molecule type" value="Genomic_DNA"/>
</dbReference>
<sequence>MKRLALAITAAAAFSSPTLAADLSFVGNFSDGNDVQLFNFVVGAPSTVTLRSWSYAGGVNAQGATIDRGGFDPILALFDGNGFQIGQNDDDQTGTVAPDAVTGEQFDVFLQRVLDPGNYTVSIQAYSNFAIGPNLSDGFEGDGSLTDVTGDVRNNKWAFDILGVESATQVGSVPEASTWAMMIMGIGFVGYAMRRRNPAEGRKPALTV</sequence>
<reference evidence="3 4" key="1">
    <citation type="submission" date="2020-08" db="EMBL/GenBank/DDBJ databases">
        <title>Functional genomics of gut bacteria from endangered species of beetles.</title>
        <authorList>
            <person name="Carlos-Shanley C."/>
        </authorList>
    </citation>
    <scope>NUCLEOTIDE SEQUENCE [LARGE SCALE GENOMIC DNA]</scope>
    <source>
        <strain evidence="3 4">S00245</strain>
    </source>
</reference>
<evidence type="ECO:0000313" key="4">
    <source>
        <dbReference type="Proteomes" id="UP000555448"/>
    </source>
</evidence>
<dbReference type="NCBIfam" id="NF035944">
    <property type="entry name" value="PEPxxWA-CTERM"/>
    <property type="match status" value="1"/>
</dbReference>
<feature type="chain" id="PRO_5030897273" description="Ice-binding protein C-terminal domain-containing protein" evidence="1">
    <location>
        <begin position="21"/>
        <end position="208"/>
    </location>
</feature>
<feature type="domain" description="Ice-binding protein C-terminal" evidence="2">
    <location>
        <begin position="172"/>
        <end position="196"/>
    </location>
</feature>
<evidence type="ECO:0000313" key="3">
    <source>
        <dbReference type="EMBL" id="MBB4858243.1"/>
    </source>
</evidence>
<comment type="caution">
    <text evidence="3">The sequence shown here is derived from an EMBL/GenBank/DDBJ whole genome shotgun (WGS) entry which is preliminary data.</text>
</comment>
<dbReference type="Pfam" id="PF07589">
    <property type="entry name" value="PEP-CTERM"/>
    <property type="match status" value="1"/>
</dbReference>
<dbReference type="InterPro" id="IPR013424">
    <property type="entry name" value="Ice-binding_C"/>
</dbReference>
<dbReference type="AlphaFoldDB" id="A0A7W7K9Y7"/>
<dbReference type="Proteomes" id="UP000555448">
    <property type="component" value="Unassembled WGS sequence"/>
</dbReference>
<proteinExistence type="predicted"/>
<keyword evidence="1" id="KW-0732">Signal</keyword>
<feature type="signal peptide" evidence="1">
    <location>
        <begin position="1"/>
        <end position="20"/>
    </location>
</feature>
<evidence type="ECO:0000256" key="1">
    <source>
        <dbReference type="SAM" id="SignalP"/>
    </source>
</evidence>
<name>A0A7W7K9Y7_9SPHN</name>
<evidence type="ECO:0000259" key="2">
    <source>
        <dbReference type="Pfam" id="PF07589"/>
    </source>
</evidence>
<dbReference type="Gene3D" id="2.60.120.380">
    <property type="match status" value="1"/>
</dbReference>
<accession>A0A7W7K9Y7</accession>
<gene>
    <name evidence="3" type="ORF">HNO88_001562</name>
</gene>
<organism evidence="3 4">
    <name type="scientific">Novosphingobium chloroacetimidivorans</name>
    <dbReference type="NCBI Taxonomy" id="1428314"/>
    <lineage>
        <taxon>Bacteria</taxon>
        <taxon>Pseudomonadati</taxon>
        <taxon>Pseudomonadota</taxon>
        <taxon>Alphaproteobacteria</taxon>
        <taxon>Sphingomonadales</taxon>
        <taxon>Sphingomonadaceae</taxon>
        <taxon>Novosphingobium</taxon>
    </lineage>
</organism>
<protein>
    <recommendedName>
        <fullName evidence="2">Ice-binding protein C-terminal domain-containing protein</fullName>
    </recommendedName>
</protein>